<protein>
    <recommendedName>
        <fullName evidence="5">GPI ethanolamine phosphate transferase 1</fullName>
    </recommendedName>
</protein>
<keyword evidence="4" id="KW-1185">Reference proteome</keyword>
<reference evidence="3" key="1">
    <citation type="submission" date="2021-09" db="EMBL/GenBank/DDBJ databases">
        <authorList>
            <consortium name="AG Swart"/>
            <person name="Singh M."/>
            <person name="Singh A."/>
            <person name="Seah K."/>
            <person name="Emmerich C."/>
        </authorList>
    </citation>
    <scope>NUCLEOTIDE SEQUENCE</scope>
    <source>
        <strain evidence="3">ATCC30299</strain>
    </source>
</reference>
<feature type="transmembrane region" description="Helical" evidence="1">
    <location>
        <begin position="255"/>
        <end position="279"/>
    </location>
</feature>
<organism evidence="3 4">
    <name type="scientific">Blepharisma stoltei</name>
    <dbReference type="NCBI Taxonomy" id="1481888"/>
    <lineage>
        <taxon>Eukaryota</taxon>
        <taxon>Sar</taxon>
        <taxon>Alveolata</taxon>
        <taxon>Ciliophora</taxon>
        <taxon>Postciliodesmatophora</taxon>
        <taxon>Heterotrichea</taxon>
        <taxon>Heterotrichida</taxon>
        <taxon>Blepharismidae</taxon>
        <taxon>Blepharisma</taxon>
    </lineage>
</organism>
<dbReference type="AlphaFoldDB" id="A0AAU9I980"/>
<evidence type="ECO:0000256" key="2">
    <source>
        <dbReference type="SAM" id="SignalP"/>
    </source>
</evidence>
<feature type="chain" id="PRO_5043818352" description="GPI ethanolamine phosphate transferase 1" evidence="2">
    <location>
        <begin position="19"/>
        <end position="350"/>
    </location>
</feature>
<feature type="transmembrane region" description="Helical" evidence="1">
    <location>
        <begin position="173"/>
        <end position="191"/>
    </location>
</feature>
<comment type="caution">
    <text evidence="3">The sequence shown here is derived from an EMBL/GenBank/DDBJ whole genome shotgun (WGS) entry which is preliminary data.</text>
</comment>
<dbReference type="EMBL" id="CAJZBQ010000002">
    <property type="protein sequence ID" value="CAG9310500.1"/>
    <property type="molecule type" value="Genomic_DNA"/>
</dbReference>
<evidence type="ECO:0000313" key="4">
    <source>
        <dbReference type="Proteomes" id="UP001162131"/>
    </source>
</evidence>
<evidence type="ECO:0000313" key="3">
    <source>
        <dbReference type="EMBL" id="CAG9310500.1"/>
    </source>
</evidence>
<proteinExistence type="predicted"/>
<keyword evidence="2" id="KW-0732">Signal</keyword>
<gene>
    <name evidence="3" type="ORF">BSTOLATCC_MIC1344</name>
</gene>
<keyword evidence="1" id="KW-1133">Transmembrane helix</keyword>
<feature type="transmembrane region" description="Helical" evidence="1">
    <location>
        <begin position="291"/>
        <end position="309"/>
    </location>
</feature>
<dbReference type="Proteomes" id="UP001162131">
    <property type="component" value="Unassembled WGS sequence"/>
</dbReference>
<feature type="transmembrane region" description="Helical" evidence="1">
    <location>
        <begin position="95"/>
        <end position="112"/>
    </location>
</feature>
<keyword evidence="1" id="KW-0472">Membrane</keyword>
<evidence type="ECO:0008006" key="5">
    <source>
        <dbReference type="Google" id="ProtNLM"/>
    </source>
</evidence>
<feature type="transmembrane region" description="Helical" evidence="1">
    <location>
        <begin position="118"/>
        <end position="137"/>
    </location>
</feature>
<feature type="transmembrane region" description="Helical" evidence="1">
    <location>
        <begin position="144"/>
        <end position="161"/>
    </location>
</feature>
<feature type="transmembrane region" description="Helical" evidence="1">
    <location>
        <begin position="203"/>
        <end position="229"/>
    </location>
</feature>
<evidence type="ECO:0000256" key="1">
    <source>
        <dbReference type="SAM" id="Phobius"/>
    </source>
</evidence>
<sequence>MKILWWLHLLQIIPSYYATKKCFDCSFGDRKIPCILSLVFLADYIPLLFSEALYDGFYWLVTFRQDCEYFSKEDLWLSASILTFIRQHVSVYSSYSFWIFGIVSILLSSNLINNLNYYSLYLPGLFNSLFLLFYYSVSGTLEYILYYFICFSIFIIWGFKIRYWNTELNPPFYFYNTSMLAGTLLAIKNALIPDIDLATCIVWILSAGIAITVPAIIFIYFCISFGSAFEIIRSSNQEFCNNNENDNNYLHNHKYVLWIFQSYFQIFFFAIAMILTATIFEEIFGSWNRMLIELFYLTAAATIGNALLYPNLNSNRYDDESFSVPINISGIYAQFWFLRILANFFNSLWT</sequence>
<feature type="signal peptide" evidence="2">
    <location>
        <begin position="1"/>
        <end position="18"/>
    </location>
</feature>
<name>A0AAU9I980_9CILI</name>
<accession>A0AAU9I980</accession>
<feature type="transmembrane region" description="Helical" evidence="1">
    <location>
        <begin position="329"/>
        <end position="349"/>
    </location>
</feature>
<keyword evidence="1" id="KW-0812">Transmembrane</keyword>